<feature type="domain" description="Glycosyl transferase family 1" evidence="2">
    <location>
        <begin position="178"/>
        <end position="334"/>
    </location>
</feature>
<name>A0ABD5Q0Q0_9EURY</name>
<gene>
    <name evidence="4" type="ORF">ACFO9K_08160</name>
</gene>
<dbReference type="PANTHER" id="PTHR12526">
    <property type="entry name" value="GLYCOSYLTRANSFERASE"/>
    <property type="match status" value="1"/>
</dbReference>
<organism evidence="4 5">
    <name type="scientific">Halorussus aquaticus</name>
    <dbReference type="NCBI Taxonomy" id="2953748"/>
    <lineage>
        <taxon>Archaea</taxon>
        <taxon>Methanobacteriati</taxon>
        <taxon>Methanobacteriota</taxon>
        <taxon>Stenosarchaea group</taxon>
        <taxon>Halobacteria</taxon>
        <taxon>Halobacteriales</taxon>
        <taxon>Haladaptataceae</taxon>
        <taxon>Halorussus</taxon>
    </lineage>
</organism>
<dbReference type="Pfam" id="PF00534">
    <property type="entry name" value="Glycos_transf_1"/>
    <property type="match status" value="1"/>
</dbReference>
<dbReference type="GO" id="GO:0016757">
    <property type="term" value="F:glycosyltransferase activity"/>
    <property type="evidence" value="ECO:0007669"/>
    <property type="project" value="UniProtKB-KW"/>
</dbReference>
<evidence type="ECO:0000313" key="5">
    <source>
        <dbReference type="Proteomes" id="UP001595945"/>
    </source>
</evidence>
<evidence type="ECO:0000259" key="2">
    <source>
        <dbReference type="Pfam" id="PF00534"/>
    </source>
</evidence>
<feature type="domain" description="Glycosyltransferase subfamily 4-like N-terminal" evidence="3">
    <location>
        <begin position="17"/>
        <end position="170"/>
    </location>
</feature>
<keyword evidence="5" id="KW-1185">Reference proteome</keyword>
<evidence type="ECO:0000313" key="4">
    <source>
        <dbReference type="EMBL" id="MFC4824235.1"/>
    </source>
</evidence>
<keyword evidence="1" id="KW-1133">Transmembrane helix</keyword>
<comment type="caution">
    <text evidence="4">The sequence shown here is derived from an EMBL/GenBank/DDBJ whole genome shotgun (WGS) entry which is preliminary data.</text>
</comment>
<proteinExistence type="predicted"/>
<dbReference type="GeneID" id="73045084"/>
<accession>A0ABD5Q0Q0</accession>
<dbReference type="AlphaFoldDB" id="A0ABD5Q0Q0"/>
<keyword evidence="4" id="KW-0328">Glycosyltransferase</keyword>
<dbReference type="InterPro" id="IPR001296">
    <property type="entry name" value="Glyco_trans_1"/>
</dbReference>
<dbReference type="SUPFAM" id="SSF53756">
    <property type="entry name" value="UDP-Glycosyltransferase/glycogen phosphorylase"/>
    <property type="match status" value="1"/>
</dbReference>
<dbReference type="PANTHER" id="PTHR12526:SF630">
    <property type="entry name" value="GLYCOSYLTRANSFERASE"/>
    <property type="match status" value="1"/>
</dbReference>
<keyword evidence="4" id="KW-0808">Transferase</keyword>
<evidence type="ECO:0000259" key="3">
    <source>
        <dbReference type="Pfam" id="PF13439"/>
    </source>
</evidence>
<dbReference type="EMBL" id="JBHSHT010000001">
    <property type="protein sequence ID" value="MFC4824235.1"/>
    <property type="molecule type" value="Genomic_DNA"/>
</dbReference>
<dbReference type="EC" id="2.4.-.-" evidence="4"/>
<reference evidence="4 5" key="1">
    <citation type="journal article" date="2019" name="Int. J. Syst. Evol. Microbiol.">
        <title>The Global Catalogue of Microorganisms (GCM) 10K type strain sequencing project: providing services to taxonomists for standard genome sequencing and annotation.</title>
        <authorList>
            <consortium name="The Broad Institute Genomics Platform"/>
            <consortium name="The Broad Institute Genome Sequencing Center for Infectious Disease"/>
            <person name="Wu L."/>
            <person name="Ma J."/>
        </authorList>
    </citation>
    <scope>NUCLEOTIDE SEQUENCE [LARGE SCALE GENOMIC DNA]</scope>
    <source>
        <strain evidence="4 5">XZYJ18</strain>
    </source>
</reference>
<sequence>MRVAFVSETVAQHRETGVTRRIRRTAEALAGRGHDVFICCAQWWDGDHDSFEQDGVTYRAVTAKSPGDGRFAVSLPAALRAIDPDVIQATAADPTHVLAAKAASIVLRAPLVVDWYESPDAGDADDPLWRLAASVPELVLAPSETVRTRVRELGADGDAVWVVPNGIDIDAIRSAQPREVADIVYSRRLDADANLESLLLALAELRDHDWSAVVIGDGPERDVYERQVRDLRIEDRVSFAGDQPLENRLSAFKGAQVYVQTARREAFPTDLLRALACGSTGVVEYHVESSAHELVEQENRAFRTTSEQELTDALVTASEMEPMEFNENFAEYDEEQILDKYLTAYDEAEERMSWVEPAALAGGVVLVVALVALLVVVL</sequence>
<dbReference type="RefSeq" id="WP_254266699.1">
    <property type="nucleotide sequence ID" value="NZ_CP100400.1"/>
</dbReference>
<protein>
    <submittedName>
        <fullName evidence="4">Glycosyltransferase</fullName>
        <ecNumber evidence="4">2.4.-.-</ecNumber>
    </submittedName>
</protein>
<dbReference type="InterPro" id="IPR028098">
    <property type="entry name" value="Glyco_trans_4-like_N"/>
</dbReference>
<dbReference type="Gene3D" id="3.40.50.2000">
    <property type="entry name" value="Glycogen Phosphorylase B"/>
    <property type="match status" value="2"/>
</dbReference>
<dbReference type="Pfam" id="PF13439">
    <property type="entry name" value="Glyco_transf_4"/>
    <property type="match status" value="1"/>
</dbReference>
<evidence type="ECO:0000256" key="1">
    <source>
        <dbReference type="SAM" id="Phobius"/>
    </source>
</evidence>
<dbReference type="Proteomes" id="UP001595945">
    <property type="component" value="Unassembled WGS sequence"/>
</dbReference>
<feature type="transmembrane region" description="Helical" evidence="1">
    <location>
        <begin position="358"/>
        <end position="377"/>
    </location>
</feature>
<keyword evidence="1" id="KW-0812">Transmembrane</keyword>
<keyword evidence="1" id="KW-0472">Membrane</keyword>